<dbReference type="EMBL" id="KT725231">
    <property type="protein sequence ID" value="AME17978.1"/>
    <property type="molecule type" value="mRNA"/>
</dbReference>
<dbReference type="GO" id="GO:0008745">
    <property type="term" value="F:N-acetylmuramoyl-L-alanine amidase activity"/>
    <property type="evidence" value="ECO:0007669"/>
    <property type="project" value="InterPro"/>
</dbReference>
<sequence>MENLFCFVCMLFIIKYGAVNADCGIVSKDDWDGLTPVHVEYLNRPVQLVIIQHTDTPPCLTDNACSARVRSIQDYHMDTLKYWDIGSAFLIGGNAKVYEGSGWVHVSVPTHVYNRKALRITFIGNYNSHQPTTEQIDALKSLLRCGVSNGHLDSNYKIVGHRQLMATDSPGRKLYNLIRRWPEWLENVDSYKQ</sequence>
<comment type="subunit">
    <text evidence="2">Monomer.</text>
</comment>
<dbReference type="InterPro" id="IPR036505">
    <property type="entry name" value="Amidase/PGRP_sf"/>
</dbReference>
<dbReference type="SMART" id="SM00701">
    <property type="entry name" value="PGRP"/>
    <property type="match status" value="1"/>
</dbReference>
<dbReference type="GO" id="GO:0042834">
    <property type="term" value="F:peptidoglycan binding"/>
    <property type="evidence" value="ECO:0007669"/>
    <property type="project" value="InterPro"/>
</dbReference>
<evidence type="ECO:0000256" key="1">
    <source>
        <dbReference type="ARBA" id="ARBA00007553"/>
    </source>
</evidence>
<evidence type="ECO:0000313" key="12">
    <source>
        <dbReference type="EMBL" id="AME17978.1"/>
    </source>
</evidence>
<dbReference type="PIRSF" id="PIRSF037945">
    <property type="entry name" value="PGRPs"/>
    <property type="match status" value="1"/>
</dbReference>
<dbReference type="InterPro" id="IPR006619">
    <property type="entry name" value="PGRP_domain_met/bac"/>
</dbReference>
<dbReference type="Gene3D" id="3.40.80.10">
    <property type="entry name" value="Peptidoglycan recognition protein-like"/>
    <property type="match status" value="1"/>
</dbReference>
<feature type="disulfide bond" evidence="8">
    <location>
        <begin position="59"/>
        <end position="65"/>
    </location>
</feature>
<dbReference type="CDD" id="cd06583">
    <property type="entry name" value="PGRP"/>
    <property type="match status" value="1"/>
</dbReference>
<keyword evidence="4 9" id="KW-0732">Signal</keyword>
<dbReference type="AlphaFoldDB" id="A0A125S9Y2"/>
<dbReference type="GO" id="GO:0009253">
    <property type="term" value="P:peptidoglycan catabolic process"/>
    <property type="evidence" value="ECO:0007669"/>
    <property type="project" value="InterPro"/>
</dbReference>
<feature type="domain" description="Peptidoglycan recognition protein family" evidence="11">
    <location>
        <begin position="23"/>
        <end position="165"/>
    </location>
</feature>
<feature type="domain" description="N-acetylmuramoyl-L-alanine amidase" evidence="10">
    <location>
        <begin position="34"/>
        <end position="171"/>
    </location>
</feature>
<comment type="similarity">
    <text evidence="1 7">Belongs to the N-acetylmuramoyl-L-alanine amidase 2 family.</text>
</comment>
<dbReference type="SMART" id="SM00644">
    <property type="entry name" value="Ami_2"/>
    <property type="match status" value="1"/>
</dbReference>
<evidence type="ECO:0000259" key="11">
    <source>
        <dbReference type="SMART" id="SM00701"/>
    </source>
</evidence>
<keyword evidence="3 7" id="KW-0399">Innate immunity</keyword>
<name>A0A125S9Y2_ANTPE</name>
<evidence type="ECO:0000256" key="2">
    <source>
        <dbReference type="ARBA" id="ARBA00011245"/>
    </source>
</evidence>
<dbReference type="Pfam" id="PF01510">
    <property type="entry name" value="Amidase_2"/>
    <property type="match status" value="1"/>
</dbReference>
<evidence type="ECO:0000259" key="10">
    <source>
        <dbReference type="SMART" id="SM00644"/>
    </source>
</evidence>
<dbReference type="GO" id="GO:0045087">
    <property type="term" value="P:innate immune response"/>
    <property type="evidence" value="ECO:0007669"/>
    <property type="project" value="UniProtKB-KW"/>
</dbReference>
<evidence type="ECO:0000256" key="9">
    <source>
        <dbReference type="SAM" id="SignalP"/>
    </source>
</evidence>
<feature type="signal peptide" evidence="9">
    <location>
        <begin position="1"/>
        <end position="21"/>
    </location>
</feature>
<dbReference type="FunFam" id="3.40.80.10:FF:000001">
    <property type="entry name" value="Peptidoglycan recognition protein 1"/>
    <property type="match status" value="1"/>
</dbReference>
<dbReference type="SMR" id="A0A125S9Y2"/>
<keyword evidence="5 7" id="KW-0391">Immunity</keyword>
<keyword evidence="6 8" id="KW-1015">Disulfide bond</keyword>
<evidence type="ECO:0000256" key="6">
    <source>
        <dbReference type="ARBA" id="ARBA00023157"/>
    </source>
</evidence>
<dbReference type="InterPro" id="IPR017331">
    <property type="entry name" value="Peptidoglycan_recognition"/>
</dbReference>
<reference evidence="12" key="1">
    <citation type="submission" date="2015-09" db="EMBL/GenBank/DDBJ databases">
        <title>Peptidoglycan recognition protein (PGRP) acts as a signal-transducing innate immune receptor in Antheraea pernyi.</title>
        <authorList>
            <person name="Wang Y."/>
            <person name="Li H.J."/>
            <person name="Jiang Y.R."/>
            <person name="Shi S.L."/>
            <person name="Qin L."/>
        </authorList>
    </citation>
    <scope>NUCLEOTIDE SEQUENCE</scope>
    <source>
        <strain evidence="12">Shenhuang No.2</strain>
    </source>
</reference>
<dbReference type="GO" id="GO:0008270">
    <property type="term" value="F:zinc ion binding"/>
    <property type="evidence" value="ECO:0007669"/>
    <property type="project" value="InterPro"/>
</dbReference>
<accession>A0A125S9Y2</accession>
<dbReference type="InterPro" id="IPR015510">
    <property type="entry name" value="PGRP"/>
</dbReference>
<dbReference type="SUPFAM" id="SSF55846">
    <property type="entry name" value="N-acetylmuramoyl-L-alanine amidase-like"/>
    <property type="match status" value="1"/>
</dbReference>
<evidence type="ECO:0000256" key="3">
    <source>
        <dbReference type="ARBA" id="ARBA00022588"/>
    </source>
</evidence>
<feature type="disulfide bond" evidence="8">
    <location>
        <begin position="23"/>
        <end position="145"/>
    </location>
</feature>
<dbReference type="InterPro" id="IPR002502">
    <property type="entry name" value="Amidase_domain"/>
</dbReference>
<dbReference type="PANTHER" id="PTHR11022:SF74">
    <property type="entry name" value="PEPTIDOGLYCAN-RECOGNITION PROTEIN SA"/>
    <property type="match status" value="1"/>
</dbReference>
<organism evidence="12">
    <name type="scientific">Antheraea pernyi</name>
    <name type="common">Chinese oak silk moth</name>
    <name type="synonym">Bombyx pernyi</name>
    <dbReference type="NCBI Taxonomy" id="7119"/>
    <lineage>
        <taxon>Eukaryota</taxon>
        <taxon>Metazoa</taxon>
        <taxon>Ecdysozoa</taxon>
        <taxon>Arthropoda</taxon>
        <taxon>Hexapoda</taxon>
        <taxon>Insecta</taxon>
        <taxon>Pterygota</taxon>
        <taxon>Neoptera</taxon>
        <taxon>Endopterygota</taxon>
        <taxon>Lepidoptera</taxon>
        <taxon>Glossata</taxon>
        <taxon>Ditrysia</taxon>
        <taxon>Bombycoidea</taxon>
        <taxon>Saturniidae</taxon>
        <taxon>Saturniinae</taxon>
        <taxon>Saturniini</taxon>
        <taxon>Antheraea</taxon>
    </lineage>
</organism>
<protein>
    <recommendedName>
        <fullName evidence="7">Peptidoglycan-recognition protein</fullName>
    </recommendedName>
</protein>
<dbReference type="PANTHER" id="PTHR11022">
    <property type="entry name" value="PEPTIDOGLYCAN RECOGNITION PROTEIN"/>
    <property type="match status" value="1"/>
</dbReference>
<evidence type="ECO:0000256" key="7">
    <source>
        <dbReference type="PIRNR" id="PIRNR037945"/>
    </source>
</evidence>
<feature type="chain" id="PRO_5007179761" description="Peptidoglycan-recognition protein" evidence="9">
    <location>
        <begin position="22"/>
        <end position="193"/>
    </location>
</feature>
<proteinExistence type="evidence at transcript level"/>
<evidence type="ECO:0000256" key="5">
    <source>
        <dbReference type="ARBA" id="ARBA00022859"/>
    </source>
</evidence>
<evidence type="ECO:0000256" key="4">
    <source>
        <dbReference type="ARBA" id="ARBA00022729"/>
    </source>
</evidence>
<evidence type="ECO:0000256" key="8">
    <source>
        <dbReference type="PIRSR" id="PIRSR037945-1"/>
    </source>
</evidence>